<name>A0A7W7KKZ7_PSENT</name>
<dbReference type="RefSeq" id="WP_184591359.1">
    <property type="nucleotide sequence ID" value="NZ_JACHLI010000014.1"/>
</dbReference>
<accession>A0A7W7KKZ7</accession>
<dbReference type="InterPro" id="IPR029063">
    <property type="entry name" value="SAM-dependent_MTases_sf"/>
</dbReference>
<evidence type="ECO:0000313" key="2">
    <source>
        <dbReference type="Proteomes" id="UP000566995"/>
    </source>
</evidence>
<gene>
    <name evidence="1" type="ORF">HNP46_003594</name>
</gene>
<organism evidence="1 2">
    <name type="scientific">Pseudomonas nitroreducens</name>
    <dbReference type="NCBI Taxonomy" id="46680"/>
    <lineage>
        <taxon>Bacteria</taxon>
        <taxon>Pseudomonadati</taxon>
        <taxon>Pseudomonadota</taxon>
        <taxon>Gammaproteobacteria</taxon>
        <taxon>Pseudomonadales</taxon>
        <taxon>Pseudomonadaceae</taxon>
        <taxon>Pseudomonas</taxon>
    </lineage>
</organism>
<evidence type="ECO:0000313" key="1">
    <source>
        <dbReference type="EMBL" id="MBB4864722.1"/>
    </source>
</evidence>
<dbReference type="SUPFAM" id="SSF53335">
    <property type="entry name" value="S-adenosyl-L-methionine-dependent methyltransferases"/>
    <property type="match status" value="1"/>
</dbReference>
<reference evidence="1 2" key="1">
    <citation type="submission" date="2020-08" db="EMBL/GenBank/DDBJ databases">
        <title>Functional genomics of gut bacteria from endangered species of beetles.</title>
        <authorList>
            <person name="Carlos-Shanley C."/>
        </authorList>
    </citation>
    <scope>NUCLEOTIDE SEQUENCE [LARGE SCALE GENOMIC DNA]</scope>
    <source>
        <strain evidence="1 2">S00179</strain>
    </source>
</reference>
<proteinExistence type="predicted"/>
<sequence>MNEPQRLVAPVAPRASDNASGRQFTARLRARVAAWRKRRLLRLALRVAEEPILMLEVSQAPGLFWPVLTEHNNRVIVATSPAAESLLEAHRLLPQGVTRRIRVMPGPLDYAELRPASVDCILLAEIPPSPCNANTLRLLGQLHHVTRDSAILFARVGSQRPAPQAGDACHCGDSHAVAAEASHARALEQEFLRIGFSQIRHYNFTPGSDGVRVYILRK</sequence>
<protein>
    <recommendedName>
        <fullName evidence="3">Class I SAM-dependent methyltransferase</fullName>
    </recommendedName>
</protein>
<comment type="caution">
    <text evidence="1">The sequence shown here is derived from an EMBL/GenBank/DDBJ whole genome shotgun (WGS) entry which is preliminary data.</text>
</comment>
<evidence type="ECO:0008006" key="3">
    <source>
        <dbReference type="Google" id="ProtNLM"/>
    </source>
</evidence>
<dbReference type="EMBL" id="JACHLI010000014">
    <property type="protein sequence ID" value="MBB4864722.1"/>
    <property type="molecule type" value="Genomic_DNA"/>
</dbReference>
<dbReference type="AlphaFoldDB" id="A0A7W7KKZ7"/>
<dbReference type="Proteomes" id="UP000566995">
    <property type="component" value="Unassembled WGS sequence"/>
</dbReference>